<feature type="transmembrane region" description="Helical" evidence="1">
    <location>
        <begin position="36"/>
        <end position="53"/>
    </location>
</feature>
<keyword evidence="1" id="KW-1133">Transmembrane helix</keyword>
<gene>
    <name evidence="2" type="ORF">BpHYR1_016111</name>
</gene>
<comment type="caution">
    <text evidence="2">The sequence shown here is derived from an EMBL/GenBank/DDBJ whole genome shotgun (WGS) entry which is preliminary data.</text>
</comment>
<protein>
    <submittedName>
        <fullName evidence="2">Uncharacterized protein</fullName>
    </submittedName>
</protein>
<evidence type="ECO:0000313" key="3">
    <source>
        <dbReference type="Proteomes" id="UP000276133"/>
    </source>
</evidence>
<sequence>MSFIEEIPNNISVVSNHNAQYKIDRIITNSFSLKDSYFFLNLILTFCDILYIFNEKYFLFNFFCNEIIEQKIK</sequence>
<accession>A0A3M7QGQ8</accession>
<keyword evidence="1" id="KW-0472">Membrane</keyword>
<dbReference type="AlphaFoldDB" id="A0A3M7QGQ8"/>
<keyword evidence="3" id="KW-1185">Reference proteome</keyword>
<keyword evidence="1" id="KW-0812">Transmembrane</keyword>
<proteinExistence type="predicted"/>
<organism evidence="2 3">
    <name type="scientific">Brachionus plicatilis</name>
    <name type="common">Marine rotifer</name>
    <name type="synonym">Brachionus muelleri</name>
    <dbReference type="NCBI Taxonomy" id="10195"/>
    <lineage>
        <taxon>Eukaryota</taxon>
        <taxon>Metazoa</taxon>
        <taxon>Spiralia</taxon>
        <taxon>Gnathifera</taxon>
        <taxon>Rotifera</taxon>
        <taxon>Eurotatoria</taxon>
        <taxon>Monogononta</taxon>
        <taxon>Pseudotrocha</taxon>
        <taxon>Ploima</taxon>
        <taxon>Brachionidae</taxon>
        <taxon>Brachionus</taxon>
    </lineage>
</organism>
<name>A0A3M7QGQ8_BRAPC</name>
<dbReference type="Proteomes" id="UP000276133">
    <property type="component" value="Unassembled WGS sequence"/>
</dbReference>
<evidence type="ECO:0000256" key="1">
    <source>
        <dbReference type="SAM" id="Phobius"/>
    </source>
</evidence>
<dbReference type="EMBL" id="REGN01006286">
    <property type="protein sequence ID" value="RNA10145.1"/>
    <property type="molecule type" value="Genomic_DNA"/>
</dbReference>
<reference evidence="2 3" key="1">
    <citation type="journal article" date="2018" name="Sci. Rep.">
        <title>Genomic signatures of local adaptation to the degree of environmental predictability in rotifers.</title>
        <authorList>
            <person name="Franch-Gras L."/>
            <person name="Hahn C."/>
            <person name="Garcia-Roger E.M."/>
            <person name="Carmona M.J."/>
            <person name="Serra M."/>
            <person name="Gomez A."/>
        </authorList>
    </citation>
    <scope>NUCLEOTIDE SEQUENCE [LARGE SCALE GENOMIC DNA]</scope>
    <source>
        <strain evidence="2">HYR1</strain>
    </source>
</reference>
<evidence type="ECO:0000313" key="2">
    <source>
        <dbReference type="EMBL" id="RNA10145.1"/>
    </source>
</evidence>